<dbReference type="Gene3D" id="3.90.640.10">
    <property type="entry name" value="Actin, Chain A, domain 4"/>
    <property type="match status" value="1"/>
</dbReference>
<evidence type="ECO:0000256" key="1">
    <source>
        <dbReference type="SAM" id="MobiDB-lite"/>
    </source>
</evidence>
<protein>
    <recommendedName>
        <fullName evidence="4">Actin-like ATPase domain-containing protein</fullName>
    </recommendedName>
</protein>
<feature type="region of interest" description="Disordered" evidence="1">
    <location>
        <begin position="514"/>
        <end position="540"/>
    </location>
</feature>
<evidence type="ECO:0008006" key="4">
    <source>
        <dbReference type="Google" id="ProtNLM"/>
    </source>
</evidence>
<dbReference type="AlphaFoldDB" id="A0ABD3M5G4"/>
<proteinExistence type="predicted"/>
<feature type="compositionally biased region" description="Polar residues" evidence="1">
    <location>
        <begin position="529"/>
        <end position="538"/>
    </location>
</feature>
<evidence type="ECO:0000313" key="2">
    <source>
        <dbReference type="EMBL" id="KAL3759229.1"/>
    </source>
</evidence>
<feature type="compositionally biased region" description="Polar residues" evidence="1">
    <location>
        <begin position="239"/>
        <end position="250"/>
    </location>
</feature>
<dbReference type="Gene3D" id="3.30.420.40">
    <property type="match status" value="2"/>
</dbReference>
<gene>
    <name evidence="2" type="ORF">ACHAWU_002499</name>
</gene>
<reference evidence="2 3" key="1">
    <citation type="submission" date="2024-10" db="EMBL/GenBank/DDBJ databases">
        <title>Updated reference genomes for cyclostephanoid diatoms.</title>
        <authorList>
            <person name="Roberts W.R."/>
            <person name="Alverson A.J."/>
        </authorList>
    </citation>
    <scope>NUCLEOTIDE SEQUENCE [LARGE SCALE GENOMIC DNA]</scope>
    <source>
        <strain evidence="2 3">AJA232-27</strain>
    </source>
</reference>
<feature type="region of interest" description="Disordered" evidence="1">
    <location>
        <begin position="221"/>
        <end position="254"/>
    </location>
</feature>
<dbReference type="EMBL" id="JALLBG020000208">
    <property type="protein sequence ID" value="KAL3759229.1"/>
    <property type="molecule type" value="Genomic_DNA"/>
</dbReference>
<organism evidence="2 3">
    <name type="scientific">Discostella pseudostelligera</name>
    <dbReference type="NCBI Taxonomy" id="259834"/>
    <lineage>
        <taxon>Eukaryota</taxon>
        <taxon>Sar</taxon>
        <taxon>Stramenopiles</taxon>
        <taxon>Ochrophyta</taxon>
        <taxon>Bacillariophyta</taxon>
        <taxon>Coscinodiscophyceae</taxon>
        <taxon>Thalassiosirophycidae</taxon>
        <taxon>Stephanodiscales</taxon>
        <taxon>Stephanodiscaceae</taxon>
        <taxon>Discostella</taxon>
    </lineage>
</organism>
<dbReference type="Proteomes" id="UP001530293">
    <property type="component" value="Unassembled WGS sequence"/>
</dbReference>
<name>A0ABD3M5G4_9STRA</name>
<dbReference type="SUPFAM" id="SSF53067">
    <property type="entry name" value="Actin-like ATPase domain"/>
    <property type="match status" value="1"/>
</dbReference>
<feature type="compositionally biased region" description="Low complexity" evidence="1">
    <location>
        <begin position="228"/>
        <end position="238"/>
    </location>
</feature>
<accession>A0ABD3M5G4</accession>
<keyword evidence="3" id="KW-1185">Reference proteome</keyword>
<evidence type="ECO:0000313" key="3">
    <source>
        <dbReference type="Proteomes" id="UP001530293"/>
    </source>
</evidence>
<dbReference type="InterPro" id="IPR043129">
    <property type="entry name" value="ATPase_NBD"/>
</dbReference>
<sequence length="720" mass="78289">MSLLSAIIFRHGYGHHGHRIRLPSVAMHPNLTYSVQQHSMDDDVKHRPAIKYALQHHRKYHSHPHPPLIASASTSILWTTSSTPHHLAHHHQQHQHQRLIPQPHHQHQSTKYYHTTSKKEIVPFLIIGGFVGLTAVYAYKTFQQIDADWENYYKAVEEYKSKTGIDLEAGGKNDGAQQSQMDAAAAAAAAMGEGAAMNSYLSTFFTGGILAIDVGTRRVKLSHRPRPSSSSSSSSSASYADQRTNSTHPSITVDREGYRYTPSLVWLPPPSSFSPNDNGNENEVLSGRLAEARLYDVKDGQTIPLQGIILDSSSTEENGGDDQTTTNRAAISQSIRNVACNALDQVLGGGSSIGNGRSSNSGTSSLNNNKYPLFVLDASLSNLSGSYNVRPIFTYPTTPNTIDGKQQNYYVEQLQKAISDLTSPVGIASYVPEPIAIVAGAEYFNLLPPMDTTTSSSVLVVDVGGTTTCVSLVRGGGGGDKKEEEILYSTSLPFGGDTFIDVLVSHLIDDFYGQQRNDRNEDDPLIAGSKTSTLSTRPKLNDPTALQRLHEASTTTIHELSNKSRSEINVPYLTMDMTTRQPRHLKLGMSRNVVNGEVETWIRNKLVPHLMKKQENNPSMSVLSQATPPPTNLASLFSSTIMCALEQTSHTPFMLRAILVVGGGARIPLVREAMKEGVGYLAGEAYAVGSGGKGKRLIMPEGEMCDELGVLGAAVWGSSR</sequence>
<comment type="caution">
    <text evidence="2">The sequence shown here is derived from an EMBL/GenBank/DDBJ whole genome shotgun (WGS) entry which is preliminary data.</text>
</comment>